<keyword evidence="2" id="KW-0479">Metal-binding</keyword>
<dbReference type="GO" id="GO:0016829">
    <property type="term" value="F:lyase activity"/>
    <property type="evidence" value="ECO:0007669"/>
    <property type="project" value="UniProtKB-KW"/>
</dbReference>
<dbReference type="Gene3D" id="3.20.20.60">
    <property type="entry name" value="Phosphoenolpyruvate-binding domains"/>
    <property type="match status" value="1"/>
</dbReference>
<gene>
    <name evidence="5" type="ORF">ACFOW6_17220</name>
</gene>
<dbReference type="Pfam" id="PF03328">
    <property type="entry name" value="HpcH_HpaI"/>
    <property type="match status" value="1"/>
</dbReference>
<keyword evidence="3 5" id="KW-0456">Lyase</keyword>
<comment type="similarity">
    <text evidence="1">Belongs to the HpcH/HpaI aldolase family.</text>
</comment>
<accession>A0ABV8URA8</accession>
<comment type="caution">
    <text evidence="5">The sequence shown here is derived from an EMBL/GenBank/DDBJ whole genome shotgun (WGS) entry which is preliminary data.</text>
</comment>
<feature type="domain" description="HpcH/HpaI aldolase/citrate lyase" evidence="4">
    <location>
        <begin position="15"/>
        <end position="221"/>
    </location>
</feature>
<dbReference type="RefSeq" id="WP_382423667.1">
    <property type="nucleotide sequence ID" value="NZ_JBHSCW010000011.1"/>
</dbReference>
<evidence type="ECO:0000259" key="4">
    <source>
        <dbReference type="Pfam" id="PF03328"/>
    </source>
</evidence>
<evidence type="ECO:0000256" key="1">
    <source>
        <dbReference type="ARBA" id="ARBA00005568"/>
    </source>
</evidence>
<evidence type="ECO:0000313" key="6">
    <source>
        <dbReference type="Proteomes" id="UP001595799"/>
    </source>
</evidence>
<protein>
    <submittedName>
        <fullName evidence="5">HpcH/HpaI aldolase/citrate lyase family protein</fullName>
    </submittedName>
</protein>
<proteinExistence type="inferred from homology"/>
<evidence type="ECO:0000256" key="3">
    <source>
        <dbReference type="ARBA" id="ARBA00023239"/>
    </source>
</evidence>
<organism evidence="5 6">
    <name type="scientific">Fodinicurvata halophila</name>
    <dbReference type="NCBI Taxonomy" id="1419723"/>
    <lineage>
        <taxon>Bacteria</taxon>
        <taxon>Pseudomonadati</taxon>
        <taxon>Pseudomonadota</taxon>
        <taxon>Alphaproteobacteria</taxon>
        <taxon>Rhodospirillales</taxon>
        <taxon>Rhodovibrionaceae</taxon>
        <taxon>Fodinicurvata</taxon>
    </lineage>
</organism>
<dbReference type="EMBL" id="JBHSCW010000011">
    <property type="protein sequence ID" value="MFC4353292.1"/>
    <property type="molecule type" value="Genomic_DNA"/>
</dbReference>
<dbReference type="SUPFAM" id="SSF51621">
    <property type="entry name" value="Phosphoenolpyruvate/pyruvate domain"/>
    <property type="match status" value="1"/>
</dbReference>
<evidence type="ECO:0000313" key="5">
    <source>
        <dbReference type="EMBL" id="MFC4353292.1"/>
    </source>
</evidence>
<reference evidence="6" key="1">
    <citation type="journal article" date="2019" name="Int. J. Syst. Evol. Microbiol.">
        <title>The Global Catalogue of Microorganisms (GCM) 10K type strain sequencing project: providing services to taxonomists for standard genome sequencing and annotation.</title>
        <authorList>
            <consortium name="The Broad Institute Genomics Platform"/>
            <consortium name="The Broad Institute Genome Sequencing Center for Infectious Disease"/>
            <person name="Wu L."/>
            <person name="Ma J."/>
        </authorList>
    </citation>
    <scope>NUCLEOTIDE SEQUENCE [LARGE SCALE GENOMIC DNA]</scope>
    <source>
        <strain evidence="6">CECT 8472</strain>
    </source>
</reference>
<dbReference type="InterPro" id="IPR015813">
    <property type="entry name" value="Pyrv/PenolPyrv_kinase-like_dom"/>
</dbReference>
<dbReference type="PANTHER" id="PTHR30502:SF0">
    <property type="entry name" value="PHOSPHOENOLPYRUVATE CARBOXYLASE FAMILY PROTEIN"/>
    <property type="match status" value="1"/>
</dbReference>
<keyword evidence="6" id="KW-1185">Reference proteome</keyword>
<dbReference type="PANTHER" id="PTHR30502">
    <property type="entry name" value="2-KETO-3-DEOXY-L-RHAMNONATE ALDOLASE"/>
    <property type="match status" value="1"/>
</dbReference>
<dbReference type="Proteomes" id="UP001595799">
    <property type="component" value="Unassembled WGS sequence"/>
</dbReference>
<dbReference type="InterPro" id="IPR005000">
    <property type="entry name" value="Aldolase/citrate-lyase_domain"/>
</dbReference>
<name>A0ABV8URA8_9PROT</name>
<evidence type="ECO:0000256" key="2">
    <source>
        <dbReference type="ARBA" id="ARBA00022723"/>
    </source>
</evidence>
<dbReference type="InterPro" id="IPR050251">
    <property type="entry name" value="HpcH-HpaI_aldolase"/>
</dbReference>
<dbReference type="InterPro" id="IPR040442">
    <property type="entry name" value="Pyrv_kinase-like_dom_sf"/>
</dbReference>
<sequence>MSFQDLLDSPSPILGTWSQIASAEVVDIVAASGFAFTIIDTEHGVFGLETAAELVRACNANRLEPIVRVPTNEAWMIMKALDAGAGTVLVPKIESAEAAQAVVAAARFEPDGRRGACPCVRSGDQFVRNWPNYAKKANRSSGIIALVESPAGVEAFPEIAATDGLKAVLFGPFDLSVAMGKEGDFRHPEVVSALETMTAQAREVDLPVIMPVFSPDMDQARREMHEWQAQGVSAFTIGTDKLLLADYCSRYTSHLKS</sequence>